<dbReference type="AlphaFoldDB" id="A0A0A9F2H2"/>
<protein>
    <submittedName>
        <fullName evidence="1">Uncharacterized protein</fullName>
    </submittedName>
</protein>
<sequence>MGQRHAHLLRLPCTPSVQEYKYFWGSKFIHKYKHS</sequence>
<dbReference type="EMBL" id="GBRH01190691">
    <property type="protein sequence ID" value="JAE07205.1"/>
    <property type="molecule type" value="Transcribed_RNA"/>
</dbReference>
<evidence type="ECO:0000313" key="1">
    <source>
        <dbReference type="EMBL" id="JAE07205.1"/>
    </source>
</evidence>
<accession>A0A0A9F2H2</accession>
<organism evidence="1">
    <name type="scientific">Arundo donax</name>
    <name type="common">Giant reed</name>
    <name type="synonym">Donax arundinaceus</name>
    <dbReference type="NCBI Taxonomy" id="35708"/>
    <lineage>
        <taxon>Eukaryota</taxon>
        <taxon>Viridiplantae</taxon>
        <taxon>Streptophyta</taxon>
        <taxon>Embryophyta</taxon>
        <taxon>Tracheophyta</taxon>
        <taxon>Spermatophyta</taxon>
        <taxon>Magnoliopsida</taxon>
        <taxon>Liliopsida</taxon>
        <taxon>Poales</taxon>
        <taxon>Poaceae</taxon>
        <taxon>PACMAD clade</taxon>
        <taxon>Arundinoideae</taxon>
        <taxon>Arundineae</taxon>
        <taxon>Arundo</taxon>
    </lineage>
</organism>
<name>A0A0A9F2H2_ARUDO</name>
<proteinExistence type="predicted"/>
<reference evidence="1" key="1">
    <citation type="submission" date="2014-09" db="EMBL/GenBank/DDBJ databases">
        <authorList>
            <person name="Magalhaes I.L.F."/>
            <person name="Oliveira U."/>
            <person name="Santos F.R."/>
            <person name="Vidigal T.H.D.A."/>
            <person name="Brescovit A.D."/>
            <person name="Santos A.J."/>
        </authorList>
    </citation>
    <scope>NUCLEOTIDE SEQUENCE</scope>
    <source>
        <tissue evidence="1">Shoot tissue taken approximately 20 cm above the soil surface</tissue>
    </source>
</reference>
<reference evidence="1" key="2">
    <citation type="journal article" date="2015" name="Data Brief">
        <title>Shoot transcriptome of the giant reed, Arundo donax.</title>
        <authorList>
            <person name="Barrero R.A."/>
            <person name="Guerrero F.D."/>
            <person name="Moolhuijzen P."/>
            <person name="Goolsby J.A."/>
            <person name="Tidwell J."/>
            <person name="Bellgard S.E."/>
            <person name="Bellgard M.I."/>
        </authorList>
    </citation>
    <scope>NUCLEOTIDE SEQUENCE</scope>
    <source>
        <tissue evidence="1">Shoot tissue taken approximately 20 cm above the soil surface</tissue>
    </source>
</reference>